<dbReference type="Proteomes" id="UP000027284">
    <property type="component" value="Unassembled WGS sequence"/>
</dbReference>
<gene>
    <name evidence="1" type="ORF">EG19_10175</name>
</gene>
<dbReference type="AlphaFoldDB" id="A0A062XPW4"/>
<protein>
    <submittedName>
        <fullName evidence="1">Uncharacterized protein</fullName>
    </submittedName>
</protein>
<proteinExistence type="predicted"/>
<evidence type="ECO:0000313" key="1">
    <source>
        <dbReference type="EMBL" id="KDA52838.1"/>
    </source>
</evidence>
<sequence>MRGLRTLFLAIVSLFCHQRSINGNPAFAEVPGQANSQAAGEIAVLTRWDVGKERVFCVVLDNERRNPAEPPERVLIIYVERHGGREELFRYATMDVPLAAFPTAESNGNLVTVWVGGSALRVVVFHYANGKVQQVLEAGSRSFPELVLPAEGGEPAIITSDGSYRFDPLTRTTRWEWTRSIVFRWDGARYCETTTGFADRLSPLSSLAVLNRGCVDNRNQVNAPR</sequence>
<comment type="caution">
    <text evidence="1">The sequence shown here is derived from an EMBL/GenBank/DDBJ whole genome shotgun (WGS) entry which is preliminary data.</text>
</comment>
<accession>A0A062XPW4</accession>
<reference evidence="1 2" key="1">
    <citation type="submission" date="2014-04" db="EMBL/GenBank/DDBJ databases">
        <title>The Genome Sequence of Thermoanaerobaculum aquaticum MP-01, The First Cultivated Group 23 Acidobacterium.</title>
        <authorList>
            <person name="Stamps B.W."/>
            <person name="Losey N.A."/>
            <person name="Lawson P.A."/>
            <person name="Stevenson B.S."/>
        </authorList>
    </citation>
    <scope>NUCLEOTIDE SEQUENCE [LARGE SCALE GENOMIC DNA]</scope>
    <source>
        <strain evidence="1 2">MP-01</strain>
    </source>
</reference>
<organism evidence="1 2">
    <name type="scientific">Thermoanaerobaculum aquaticum</name>
    <dbReference type="NCBI Taxonomy" id="1312852"/>
    <lineage>
        <taxon>Bacteria</taxon>
        <taxon>Pseudomonadati</taxon>
        <taxon>Acidobacteriota</taxon>
        <taxon>Thermoanaerobaculia</taxon>
        <taxon>Thermoanaerobaculales</taxon>
        <taxon>Thermoanaerobaculaceae</taxon>
        <taxon>Thermoanaerobaculum</taxon>
    </lineage>
</organism>
<evidence type="ECO:0000313" key="2">
    <source>
        <dbReference type="Proteomes" id="UP000027284"/>
    </source>
</evidence>
<keyword evidence="2" id="KW-1185">Reference proteome</keyword>
<dbReference type="EMBL" id="JMFG01000057">
    <property type="protein sequence ID" value="KDA52838.1"/>
    <property type="molecule type" value="Genomic_DNA"/>
</dbReference>
<name>A0A062XPW4_9BACT</name>